<reference evidence="2 3" key="1">
    <citation type="journal article" date="2007" name="Int. J. Syst. Evol. Microbiol.">
        <title>Paenibacillus ginsengarvi sp. nov., isolated from soil from ginseng cultivation.</title>
        <authorList>
            <person name="Yoon M.H."/>
            <person name="Ten L.N."/>
            <person name="Im W.T."/>
        </authorList>
    </citation>
    <scope>NUCLEOTIDE SEQUENCE [LARGE SCALE GENOMIC DNA]</scope>
    <source>
        <strain evidence="2 3">KCTC 13059</strain>
    </source>
</reference>
<dbReference type="AlphaFoldDB" id="A0A3B0AJ98"/>
<keyword evidence="3" id="KW-1185">Reference proteome</keyword>
<comment type="caution">
    <text evidence="2">The sequence shown here is derived from an EMBL/GenBank/DDBJ whole genome shotgun (WGS) entry which is preliminary data.</text>
</comment>
<evidence type="ECO:0000313" key="2">
    <source>
        <dbReference type="EMBL" id="RKN60750.1"/>
    </source>
</evidence>
<accession>A0A3B0AJ98</accession>
<name>A0A3B0AJ98_9BACL</name>
<proteinExistence type="predicted"/>
<protein>
    <submittedName>
        <fullName evidence="2">Uncharacterized protein</fullName>
    </submittedName>
</protein>
<dbReference type="EMBL" id="RBAH01000057">
    <property type="protein sequence ID" value="RKN60750.1"/>
    <property type="molecule type" value="Genomic_DNA"/>
</dbReference>
<dbReference type="Proteomes" id="UP000282311">
    <property type="component" value="Unassembled WGS sequence"/>
</dbReference>
<sequence>MFRYGSSASTGFRTSLIEERQRITYFRDVKADHEAHPALQYFRTKSFLQGMKQSRMRLIRSRYLIMDKHGPSASGRNPITRASSYGIGSLTREWTSGRESWRKNSRTGRTGRRSRN</sequence>
<feature type="region of interest" description="Disordered" evidence="1">
    <location>
        <begin position="94"/>
        <end position="116"/>
    </location>
</feature>
<feature type="compositionally biased region" description="Basic residues" evidence="1">
    <location>
        <begin position="103"/>
        <end position="116"/>
    </location>
</feature>
<evidence type="ECO:0000256" key="1">
    <source>
        <dbReference type="SAM" id="MobiDB-lite"/>
    </source>
</evidence>
<gene>
    <name evidence="2" type="ORF">D7M11_35820</name>
</gene>
<organism evidence="2 3">
    <name type="scientific">Paenibacillus ginsengarvi</name>
    <dbReference type="NCBI Taxonomy" id="400777"/>
    <lineage>
        <taxon>Bacteria</taxon>
        <taxon>Bacillati</taxon>
        <taxon>Bacillota</taxon>
        <taxon>Bacilli</taxon>
        <taxon>Bacillales</taxon>
        <taxon>Paenibacillaceae</taxon>
        <taxon>Paenibacillus</taxon>
    </lineage>
</organism>
<evidence type="ECO:0000313" key="3">
    <source>
        <dbReference type="Proteomes" id="UP000282311"/>
    </source>
</evidence>